<feature type="domain" description="Gfo/Idh/MocA-like oxidoreductase N-terminal" evidence="1">
    <location>
        <begin position="54"/>
        <end position="173"/>
    </location>
</feature>
<accession>A0AAU7DH26</accession>
<dbReference type="PANTHER" id="PTHR43818">
    <property type="entry name" value="BCDNA.GH03377"/>
    <property type="match status" value="1"/>
</dbReference>
<dbReference type="SUPFAM" id="SSF55347">
    <property type="entry name" value="Glyceraldehyde-3-phosphate dehydrogenase-like, C-terminal domain"/>
    <property type="match status" value="1"/>
</dbReference>
<organism evidence="3">
    <name type="scientific">Telmatobacter sp. DSM 110680</name>
    <dbReference type="NCBI Taxonomy" id="3036704"/>
    <lineage>
        <taxon>Bacteria</taxon>
        <taxon>Pseudomonadati</taxon>
        <taxon>Acidobacteriota</taxon>
        <taxon>Terriglobia</taxon>
        <taxon>Terriglobales</taxon>
        <taxon>Acidobacteriaceae</taxon>
        <taxon>Telmatobacter</taxon>
    </lineage>
</organism>
<dbReference type="PROSITE" id="PS51318">
    <property type="entry name" value="TAT"/>
    <property type="match status" value="1"/>
</dbReference>
<dbReference type="InterPro" id="IPR000683">
    <property type="entry name" value="Gfo/Idh/MocA-like_OxRdtase_N"/>
</dbReference>
<reference evidence="3" key="1">
    <citation type="submission" date="2023-03" db="EMBL/GenBank/DDBJ databases">
        <title>Edaphobacter sp.</title>
        <authorList>
            <person name="Huber K.J."/>
            <person name="Papendorf J."/>
            <person name="Pilke C."/>
            <person name="Bunk B."/>
            <person name="Sproeer C."/>
            <person name="Pester M."/>
        </authorList>
    </citation>
    <scope>NUCLEOTIDE SEQUENCE</scope>
    <source>
        <strain evidence="3">DSM 110680</strain>
    </source>
</reference>
<dbReference type="EMBL" id="CP121196">
    <property type="protein sequence ID" value="XBH16994.1"/>
    <property type="molecule type" value="Genomic_DNA"/>
</dbReference>
<gene>
    <name evidence="3" type="ORF">P8935_20775</name>
</gene>
<dbReference type="RefSeq" id="WP_348262226.1">
    <property type="nucleotide sequence ID" value="NZ_CP121196.1"/>
</dbReference>
<dbReference type="PANTHER" id="PTHR43818:SF5">
    <property type="entry name" value="OXIDOREDUCTASE FAMILY PROTEIN"/>
    <property type="match status" value="1"/>
</dbReference>
<dbReference type="Pfam" id="PF22725">
    <property type="entry name" value="GFO_IDH_MocA_C3"/>
    <property type="match status" value="1"/>
</dbReference>
<proteinExistence type="predicted"/>
<dbReference type="InterPro" id="IPR019546">
    <property type="entry name" value="TAT_signal_bac_arc"/>
</dbReference>
<protein>
    <submittedName>
        <fullName evidence="3">Gfo/Idh/MocA family oxidoreductase</fullName>
    </submittedName>
</protein>
<dbReference type="Gene3D" id="3.30.360.10">
    <property type="entry name" value="Dihydrodipicolinate Reductase, domain 2"/>
    <property type="match status" value="1"/>
</dbReference>
<evidence type="ECO:0000313" key="3">
    <source>
        <dbReference type="EMBL" id="XBH16994.1"/>
    </source>
</evidence>
<dbReference type="SUPFAM" id="SSF51735">
    <property type="entry name" value="NAD(P)-binding Rossmann-fold domains"/>
    <property type="match status" value="1"/>
</dbReference>
<feature type="domain" description="GFO/IDH/MocA-like oxidoreductase" evidence="2">
    <location>
        <begin position="244"/>
        <end position="338"/>
    </location>
</feature>
<dbReference type="Gene3D" id="3.40.50.720">
    <property type="entry name" value="NAD(P)-binding Rossmann-like Domain"/>
    <property type="match status" value="1"/>
</dbReference>
<dbReference type="AlphaFoldDB" id="A0AAU7DH26"/>
<dbReference type="InterPro" id="IPR055170">
    <property type="entry name" value="GFO_IDH_MocA-like_dom"/>
</dbReference>
<dbReference type="NCBIfam" id="TIGR01409">
    <property type="entry name" value="TAT_signal_seq"/>
    <property type="match status" value="1"/>
</dbReference>
<dbReference type="InterPro" id="IPR050463">
    <property type="entry name" value="Gfo/Idh/MocA_oxidrdct_glycsds"/>
</dbReference>
<sequence length="458" mass="50186">MQIWNRRNFLKVAGAVSAASLAGAVPASGEPGRRVFTLATQDEPAKPVAANDHIQIALIGAGGQGMGDTRSAVQVPGVKLVAVADCYDGRLARSKEVWGDDVFTTRDYKEILARKDIDAVIIGTPDHWHKQASVDAMKAGKDVYCEKPMIHLYSDGPEMIETARSTNRIIQIGSQRVSSVLYAKAKELLAAGAIGKLNMVTASWDRNSSMGAWNYTIPPDASPETCDWQRFQGTAPKVEFSAEKFFQWRKWKAYGSGVAGDLFVHLFSGTHFVTGAHGPTRGMATGAIRFWDDGRDAQDVMLGLFDYKEGFNLSLRVNFVDGGEESESLIFTGSEGTIQIGWTGLTVNRVPRETEPGLTIDTFPKEMQAQIEADYRKKYPPHSGNAALGGEEKYNLPQGYSDQYDHFKNFFASVRSRKPVVEDAVFGYRAAGAALLSNLSIERNAVVKWDPEAMKVLS</sequence>
<evidence type="ECO:0000259" key="2">
    <source>
        <dbReference type="Pfam" id="PF22725"/>
    </source>
</evidence>
<name>A0AAU7DH26_9BACT</name>
<evidence type="ECO:0000259" key="1">
    <source>
        <dbReference type="Pfam" id="PF01408"/>
    </source>
</evidence>
<dbReference type="Pfam" id="PF01408">
    <property type="entry name" value="GFO_IDH_MocA"/>
    <property type="match status" value="1"/>
</dbReference>
<dbReference type="InterPro" id="IPR036291">
    <property type="entry name" value="NAD(P)-bd_dom_sf"/>
</dbReference>
<dbReference type="InterPro" id="IPR006311">
    <property type="entry name" value="TAT_signal"/>
</dbReference>
<dbReference type="GO" id="GO:0000166">
    <property type="term" value="F:nucleotide binding"/>
    <property type="evidence" value="ECO:0007669"/>
    <property type="project" value="InterPro"/>
</dbReference>